<proteinExistence type="predicted"/>
<evidence type="ECO:0000313" key="2">
    <source>
        <dbReference type="EMBL" id="SDD38307.1"/>
    </source>
</evidence>
<evidence type="ECO:0000259" key="1">
    <source>
        <dbReference type="Pfam" id="PF13439"/>
    </source>
</evidence>
<reference evidence="2 3" key="1">
    <citation type="submission" date="2016-10" db="EMBL/GenBank/DDBJ databases">
        <authorList>
            <person name="de Groot N.N."/>
        </authorList>
    </citation>
    <scope>NUCLEOTIDE SEQUENCE [LARGE SCALE GENOMIC DNA]</scope>
    <source>
        <strain evidence="2 3">DSM 22220</strain>
    </source>
</reference>
<dbReference type="InterPro" id="IPR028098">
    <property type="entry name" value="Glyco_trans_4-like_N"/>
</dbReference>
<keyword evidence="3" id="KW-1185">Reference proteome</keyword>
<dbReference type="GO" id="GO:0016757">
    <property type="term" value="F:glycosyltransferase activity"/>
    <property type="evidence" value="ECO:0007669"/>
    <property type="project" value="TreeGrafter"/>
</dbReference>
<protein>
    <submittedName>
        <fullName evidence="2">Glycosyltransferase involved in cell wall bisynthesis</fullName>
    </submittedName>
</protein>
<dbReference type="PANTHER" id="PTHR12526">
    <property type="entry name" value="GLYCOSYLTRANSFERASE"/>
    <property type="match status" value="1"/>
</dbReference>
<dbReference type="PANTHER" id="PTHR12526:SF635">
    <property type="entry name" value="GLYCOSYL TRANSFERASE GROUP 1"/>
    <property type="match status" value="1"/>
</dbReference>
<name>A0A1G6UCI8_9RHOB</name>
<feature type="domain" description="Glycosyltransferase subfamily 4-like N-terminal" evidence="1">
    <location>
        <begin position="3"/>
        <end position="159"/>
    </location>
</feature>
<dbReference type="EMBL" id="FNAH01000001">
    <property type="protein sequence ID" value="SDD38307.1"/>
    <property type="molecule type" value="Genomic_DNA"/>
</dbReference>
<accession>A0A1G6UCI8</accession>
<dbReference type="SUPFAM" id="SSF53756">
    <property type="entry name" value="UDP-Glycosyltransferase/glycogen phosphorylase"/>
    <property type="match status" value="1"/>
</dbReference>
<dbReference type="STRING" id="591205.SAMN05421538_101502"/>
<sequence length="370" mass="40488">MMLYRYLRALDARRHDHLVVSVMPPGEIGEMIRELGVEVVDLGAQSGRDLGFAVRRFQTVIAGTQARLVHGWMYHGCLVATLALLLSRRSDIGLIWAIHHSLSDLRLEKRATRVVLRALRCLSGRADRITYCSRRSAAQHIAFGLPPNHWEFLPNAVDSAEFSPDAEARSRLCALTGIPPQRKIIGTIGRSHPMKDHTTFARTIARLIADGVDAHGVLIGDGQPNGAAMAEALRCGIADRLTALRARRDIPQLVPGLDLYLLSSAWGEALPLAVAEAMAAGVPAVVTDIGDCAWLVEGCGAVCPPGEPEALAKAARGLLELSAADRVVLSEACRRRVAEFLSMNEYILRHADLYRRVRRRRCSTPRQEAA</sequence>
<gene>
    <name evidence="2" type="ORF">SAMN05421538_101502</name>
</gene>
<dbReference type="Pfam" id="PF13439">
    <property type="entry name" value="Glyco_transf_4"/>
    <property type="match status" value="1"/>
</dbReference>
<dbReference type="AlphaFoldDB" id="A0A1G6UCI8"/>
<evidence type="ECO:0000313" key="3">
    <source>
        <dbReference type="Proteomes" id="UP000199344"/>
    </source>
</evidence>
<dbReference type="Pfam" id="PF13692">
    <property type="entry name" value="Glyco_trans_1_4"/>
    <property type="match status" value="1"/>
</dbReference>
<keyword evidence="2" id="KW-0808">Transferase</keyword>
<organism evidence="2 3">
    <name type="scientific">Paracoccus isoporae</name>
    <dbReference type="NCBI Taxonomy" id="591205"/>
    <lineage>
        <taxon>Bacteria</taxon>
        <taxon>Pseudomonadati</taxon>
        <taxon>Pseudomonadota</taxon>
        <taxon>Alphaproteobacteria</taxon>
        <taxon>Rhodobacterales</taxon>
        <taxon>Paracoccaceae</taxon>
        <taxon>Paracoccus</taxon>
    </lineage>
</organism>
<dbReference type="Proteomes" id="UP000199344">
    <property type="component" value="Unassembled WGS sequence"/>
</dbReference>
<dbReference type="Gene3D" id="3.40.50.2000">
    <property type="entry name" value="Glycogen Phosphorylase B"/>
    <property type="match status" value="2"/>
</dbReference>